<dbReference type="Gene3D" id="3.40.50.1820">
    <property type="entry name" value="alpha/beta hydrolase"/>
    <property type="match status" value="1"/>
</dbReference>
<dbReference type="SUPFAM" id="SSF53474">
    <property type="entry name" value="alpha/beta-Hydrolases"/>
    <property type="match status" value="1"/>
</dbReference>
<keyword evidence="2" id="KW-1185">Reference proteome</keyword>
<evidence type="ECO:0000313" key="2">
    <source>
        <dbReference type="Proteomes" id="UP000078561"/>
    </source>
</evidence>
<organism evidence="1">
    <name type="scientific">Absidia glauca</name>
    <name type="common">Pin mould</name>
    <dbReference type="NCBI Taxonomy" id="4829"/>
    <lineage>
        <taxon>Eukaryota</taxon>
        <taxon>Fungi</taxon>
        <taxon>Fungi incertae sedis</taxon>
        <taxon>Mucoromycota</taxon>
        <taxon>Mucoromycotina</taxon>
        <taxon>Mucoromycetes</taxon>
        <taxon>Mucorales</taxon>
        <taxon>Cunninghamellaceae</taxon>
        <taxon>Absidia</taxon>
    </lineage>
</organism>
<dbReference type="OrthoDB" id="446723at2759"/>
<evidence type="ECO:0008006" key="3">
    <source>
        <dbReference type="Google" id="ProtNLM"/>
    </source>
</evidence>
<accession>A0A168SNP3</accession>
<reference evidence="1" key="1">
    <citation type="submission" date="2016-04" db="EMBL/GenBank/DDBJ databases">
        <authorList>
            <person name="Evans L.H."/>
            <person name="Alamgir A."/>
            <person name="Owens N."/>
            <person name="Weber N.D."/>
            <person name="Virtaneva K."/>
            <person name="Barbian K."/>
            <person name="Babar A."/>
            <person name="Rosenke K."/>
        </authorList>
    </citation>
    <scope>NUCLEOTIDE SEQUENCE [LARGE SCALE GENOMIC DNA]</scope>
    <source>
        <strain evidence="1">CBS 101.48</strain>
    </source>
</reference>
<gene>
    <name evidence="1" type="primary">ABSGL_14362.1 scaffold 14478</name>
</gene>
<dbReference type="AlphaFoldDB" id="A0A168SNP3"/>
<proteinExistence type="predicted"/>
<dbReference type="EMBL" id="LT554917">
    <property type="protein sequence ID" value="SAM08698.1"/>
    <property type="molecule type" value="Genomic_DNA"/>
</dbReference>
<dbReference type="PANTHER" id="PTHR12277">
    <property type="entry name" value="ALPHA/BETA HYDROLASE DOMAIN-CONTAINING PROTEIN"/>
    <property type="match status" value="1"/>
</dbReference>
<protein>
    <recommendedName>
        <fullName evidence="3">Peptidase S9 prolyl oligopeptidase catalytic domain-containing protein</fullName>
    </recommendedName>
</protein>
<dbReference type="InParanoid" id="A0A168SNP3"/>
<sequence length="186" mass="20654">MHQQGAPHEFGLELDARAAYDWLTSKKGTGVATTLAHSLSKAGTPPHALILQAAFTSVGKVLFEYRLFETFPPFWLYSKLGVNEETVISRFRQKFNSLSRIADVKCPILIVVGSNDFEIPPIHSKQLFFAALGKDPLALTDNIEKEAGIQVRQVQHEATVYTQSSSSLVQLVILLDANHNNCEFQI</sequence>
<evidence type="ECO:0000313" key="1">
    <source>
        <dbReference type="EMBL" id="SAM08698.1"/>
    </source>
</evidence>
<dbReference type="InterPro" id="IPR029058">
    <property type="entry name" value="AB_hydrolase_fold"/>
</dbReference>
<name>A0A168SNP3_ABSGL</name>
<dbReference type="STRING" id="4829.A0A168SNP3"/>
<dbReference type="Proteomes" id="UP000078561">
    <property type="component" value="Unassembled WGS sequence"/>
</dbReference>